<dbReference type="InterPro" id="IPR000056">
    <property type="entry name" value="Ribul_P_3_epim-like"/>
</dbReference>
<keyword evidence="6" id="KW-0862">Zinc</keyword>
<dbReference type="AlphaFoldDB" id="A0A1E5KXD6"/>
<evidence type="ECO:0000256" key="2">
    <source>
        <dbReference type="ARBA" id="ARBA00001947"/>
    </source>
</evidence>
<dbReference type="NCBIfam" id="NF004076">
    <property type="entry name" value="PRK05581.1-4"/>
    <property type="match status" value="1"/>
</dbReference>
<comment type="cofactor">
    <cofactor evidence="3">
        <name>Fe(2+)</name>
        <dbReference type="ChEBI" id="CHEBI:29033"/>
    </cofactor>
</comment>
<evidence type="ECO:0000256" key="7">
    <source>
        <dbReference type="ARBA" id="ARBA00023004"/>
    </source>
</evidence>
<comment type="subunit">
    <text evidence="4">Homodimer.</text>
</comment>
<dbReference type="SUPFAM" id="SSF51366">
    <property type="entry name" value="Ribulose-phoshate binding barrel"/>
    <property type="match status" value="1"/>
</dbReference>
<evidence type="ECO:0000313" key="11">
    <source>
        <dbReference type="EMBL" id="OEH82329.1"/>
    </source>
</evidence>
<dbReference type="EMBL" id="MIEK01000023">
    <property type="protein sequence ID" value="OEH82329.1"/>
    <property type="molecule type" value="Genomic_DNA"/>
</dbReference>
<keyword evidence="8" id="KW-0464">Manganese</keyword>
<keyword evidence="7" id="KW-0408">Iron</keyword>
<name>A0A1E5KXD6_9ENTE</name>
<sequence length="220" mass="24865">MKKLTASIMCANQLHLNTEINELLSAGIDWLHCDVMDGSFVNNLAMGPYQIEALRQINGLTLDIHLATEKTEKYIEMFAPLKPDYLTFHIEATDNPKAVIDLIRKYAIRVGVAISPETPISVVEKWLPQIDLLLLMTVNPGFAGQKFNQNVVAKSIELTHLLENVEQRPLVQVDGNINKDTIPLFKDQFVDLYVLGTSALFNESSLSYREKVIELEKQLR</sequence>
<dbReference type="GO" id="GO:0006163">
    <property type="term" value="P:purine nucleotide metabolic process"/>
    <property type="evidence" value="ECO:0007669"/>
    <property type="project" value="UniProtKB-ARBA"/>
</dbReference>
<gene>
    <name evidence="11" type="ORF">BCR26_02545</name>
</gene>
<dbReference type="PANTHER" id="PTHR11749">
    <property type="entry name" value="RIBULOSE-5-PHOSPHATE-3-EPIMERASE"/>
    <property type="match status" value="1"/>
</dbReference>
<dbReference type="GO" id="GO:0046496">
    <property type="term" value="P:nicotinamide nucleotide metabolic process"/>
    <property type="evidence" value="ECO:0007669"/>
    <property type="project" value="UniProtKB-ARBA"/>
</dbReference>
<dbReference type="GO" id="GO:0005975">
    <property type="term" value="P:carbohydrate metabolic process"/>
    <property type="evidence" value="ECO:0007669"/>
    <property type="project" value="InterPro"/>
</dbReference>
<evidence type="ECO:0000256" key="6">
    <source>
        <dbReference type="ARBA" id="ARBA00022833"/>
    </source>
</evidence>
<evidence type="ECO:0000313" key="12">
    <source>
        <dbReference type="Proteomes" id="UP000095256"/>
    </source>
</evidence>
<proteinExistence type="predicted"/>
<evidence type="ECO:0000256" key="8">
    <source>
        <dbReference type="ARBA" id="ARBA00023211"/>
    </source>
</evidence>
<protein>
    <submittedName>
        <fullName evidence="11">Ribulose phosphate epimerase</fullName>
    </submittedName>
</protein>
<keyword evidence="12" id="KW-1185">Reference proteome</keyword>
<comment type="cofactor">
    <cofactor evidence="1">
        <name>Mn(2+)</name>
        <dbReference type="ChEBI" id="CHEBI:29035"/>
    </cofactor>
</comment>
<dbReference type="FunFam" id="3.20.20.70:FF:000191">
    <property type="entry name" value="ribulose-phosphate 3-epimerase isoform X2"/>
    <property type="match status" value="1"/>
</dbReference>
<evidence type="ECO:0000256" key="3">
    <source>
        <dbReference type="ARBA" id="ARBA00001954"/>
    </source>
</evidence>
<dbReference type="InterPro" id="IPR011060">
    <property type="entry name" value="RibuloseP-bd_barrel"/>
</dbReference>
<dbReference type="RefSeq" id="WP_069698604.1">
    <property type="nucleotide sequence ID" value="NZ_JAGGMA010000001.1"/>
</dbReference>
<dbReference type="GO" id="GO:0046872">
    <property type="term" value="F:metal ion binding"/>
    <property type="evidence" value="ECO:0007669"/>
    <property type="project" value="UniProtKB-KW"/>
</dbReference>
<keyword evidence="10" id="KW-0119">Carbohydrate metabolism</keyword>
<evidence type="ECO:0000256" key="10">
    <source>
        <dbReference type="ARBA" id="ARBA00023277"/>
    </source>
</evidence>
<keyword evidence="5" id="KW-0479">Metal-binding</keyword>
<dbReference type="InterPro" id="IPR013785">
    <property type="entry name" value="Aldolase_TIM"/>
</dbReference>
<evidence type="ECO:0000256" key="5">
    <source>
        <dbReference type="ARBA" id="ARBA00022723"/>
    </source>
</evidence>
<evidence type="ECO:0000256" key="1">
    <source>
        <dbReference type="ARBA" id="ARBA00001936"/>
    </source>
</evidence>
<dbReference type="Gene3D" id="3.20.20.70">
    <property type="entry name" value="Aldolase class I"/>
    <property type="match status" value="1"/>
</dbReference>
<dbReference type="GO" id="GO:1901135">
    <property type="term" value="P:carbohydrate derivative metabolic process"/>
    <property type="evidence" value="ECO:0007669"/>
    <property type="project" value="UniProtKB-ARBA"/>
</dbReference>
<keyword evidence="9" id="KW-0413">Isomerase</keyword>
<dbReference type="CDD" id="cd00429">
    <property type="entry name" value="RPE"/>
    <property type="match status" value="1"/>
</dbReference>
<dbReference type="GO" id="GO:0016857">
    <property type="term" value="F:racemase and epimerase activity, acting on carbohydrates and derivatives"/>
    <property type="evidence" value="ECO:0007669"/>
    <property type="project" value="InterPro"/>
</dbReference>
<comment type="caution">
    <text evidence="11">The sequence shown here is derived from an EMBL/GenBank/DDBJ whole genome shotgun (WGS) entry which is preliminary data.</text>
</comment>
<reference evidence="11 12" key="1">
    <citation type="submission" date="2016-09" db="EMBL/GenBank/DDBJ databases">
        <authorList>
            <person name="Capua I."/>
            <person name="De Benedictis P."/>
            <person name="Joannis T."/>
            <person name="Lombin L.H."/>
            <person name="Cattoli G."/>
        </authorList>
    </citation>
    <scope>NUCLEOTIDE SEQUENCE [LARGE SCALE GENOMIC DNA]</scope>
    <source>
        <strain evidence="11 12">LMG 25899</strain>
    </source>
</reference>
<dbReference type="Proteomes" id="UP000095256">
    <property type="component" value="Unassembled WGS sequence"/>
</dbReference>
<evidence type="ECO:0000256" key="9">
    <source>
        <dbReference type="ARBA" id="ARBA00023235"/>
    </source>
</evidence>
<evidence type="ECO:0000256" key="4">
    <source>
        <dbReference type="ARBA" id="ARBA00011738"/>
    </source>
</evidence>
<organism evidence="11 12">
    <name type="scientific">Enterococcus rivorum</name>
    <dbReference type="NCBI Taxonomy" id="762845"/>
    <lineage>
        <taxon>Bacteria</taxon>
        <taxon>Bacillati</taxon>
        <taxon>Bacillota</taxon>
        <taxon>Bacilli</taxon>
        <taxon>Lactobacillales</taxon>
        <taxon>Enterococcaceae</taxon>
        <taxon>Enterococcus</taxon>
    </lineage>
</organism>
<dbReference type="OrthoDB" id="1645589at2"/>
<accession>A0A1E5KXD6</accession>
<dbReference type="Pfam" id="PF00834">
    <property type="entry name" value="Ribul_P_3_epim"/>
    <property type="match status" value="1"/>
</dbReference>
<comment type="cofactor">
    <cofactor evidence="2">
        <name>Zn(2+)</name>
        <dbReference type="ChEBI" id="CHEBI:29105"/>
    </cofactor>
</comment>
<dbReference type="GO" id="GO:0006091">
    <property type="term" value="P:generation of precursor metabolites and energy"/>
    <property type="evidence" value="ECO:0007669"/>
    <property type="project" value="UniProtKB-ARBA"/>
</dbReference>
<dbReference type="STRING" id="762845.BCR26_02545"/>